<dbReference type="SUPFAM" id="SSF56601">
    <property type="entry name" value="beta-lactamase/transpeptidase-like"/>
    <property type="match status" value="1"/>
</dbReference>
<evidence type="ECO:0000256" key="15">
    <source>
        <dbReference type="RuleBase" id="RU004016"/>
    </source>
</evidence>
<dbReference type="Proteomes" id="UP000824262">
    <property type="component" value="Unassembled WGS sequence"/>
</dbReference>
<evidence type="ECO:0000256" key="14">
    <source>
        <dbReference type="PIRSR" id="PIRSR618044-2"/>
    </source>
</evidence>
<evidence type="ECO:0000256" key="12">
    <source>
        <dbReference type="ARBA" id="ARBA00034000"/>
    </source>
</evidence>
<reference evidence="20" key="2">
    <citation type="journal article" date="2021" name="PeerJ">
        <title>Extensive microbial diversity within the chicken gut microbiome revealed by metagenomics and culture.</title>
        <authorList>
            <person name="Gilroy R."/>
            <person name="Ravi A."/>
            <person name="Getino M."/>
            <person name="Pursley I."/>
            <person name="Horton D.L."/>
            <person name="Alikhan N.F."/>
            <person name="Baker D."/>
            <person name="Gharbi K."/>
            <person name="Hall N."/>
            <person name="Watson M."/>
            <person name="Adriaenssens E.M."/>
            <person name="Foster-Nyarko E."/>
            <person name="Jarju S."/>
            <person name="Secka A."/>
            <person name="Antonio M."/>
            <person name="Oren A."/>
            <person name="Chaudhuri R.R."/>
            <person name="La Ragione R."/>
            <person name="Hildebrand F."/>
            <person name="Pallen M.J."/>
        </authorList>
    </citation>
    <scope>NUCLEOTIDE SEQUENCE</scope>
    <source>
        <strain evidence="20">ChiBcolR7-354</strain>
    </source>
</reference>
<dbReference type="InterPro" id="IPR001967">
    <property type="entry name" value="Peptidase_S11_N"/>
</dbReference>
<evidence type="ECO:0000256" key="10">
    <source>
        <dbReference type="ARBA" id="ARBA00022984"/>
    </source>
</evidence>
<dbReference type="EC" id="3.4.16.4" evidence="4"/>
<dbReference type="PROSITE" id="PS51257">
    <property type="entry name" value="PROKAR_LIPOPROTEIN"/>
    <property type="match status" value="1"/>
</dbReference>
<dbReference type="GO" id="GO:0071555">
    <property type="term" value="P:cell wall organization"/>
    <property type="evidence" value="ECO:0007669"/>
    <property type="project" value="UniProtKB-KW"/>
</dbReference>
<evidence type="ECO:0000256" key="4">
    <source>
        <dbReference type="ARBA" id="ARBA00012448"/>
    </source>
</evidence>
<evidence type="ECO:0000256" key="9">
    <source>
        <dbReference type="ARBA" id="ARBA00022960"/>
    </source>
</evidence>
<keyword evidence="10" id="KW-0573">Peptidoglycan synthesis</keyword>
<dbReference type="InterPro" id="IPR015956">
    <property type="entry name" value="Peniciliin-bd_prot_C_sf"/>
</dbReference>
<evidence type="ECO:0000313" key="21">
    <source>
        <dbReference type="Proteomes" id="UP000824262"/>
    </source>
</evidence>
<dbReference type="InterPro" id="IPR037167">
    <property type="entry name" value="Peptidase_S11_C_sf"/>
</dbReference>
<keyword evidence="17" id="KW-0472">Membrane</keyword>
<keyword evidence="8" id="KW-0378">Hydrolase</keyword>
<evidence type="ECO:0000259" key="19">
    <source>
        <dbReference type="SMART" id="SM00936"/>
    </source>
</evidence>
<evidence type="ECO:0000256" key="5">
    <source>
        <dbReference type="ARBA" id="ARBA00022645"/>
    </source>
</evidence>
<reference evidence="20" key="1">
    <citation type="submission" date="2020-10" db="EMBL/GenBank/DDBJ databases">
        <authorList>
            <person name="Gilroy R."/>
        </authorList>
    </citation>
    <scope>NUCLEOTIDE SEQUENCE</scope>
    <source>
        <strain evidence="20">ChiBcolR7-354</strain>
    </source>
</reference>
<keyword evidence="7 18" id="KW-0732">Signal</keyword>
<evidence type="ECO:0000256" key="18">
    <source>
        <dbReference type="SAM" id="SignalP"/>
    </source>
</evidence>
<evidence type="ECO:0000256" key="2">
    <source>
        <dbReference type="ARBA" id="ARBA00004752"/>
    </source>
</evidence>
<keyword evidence="17" id="KW-1133">Transmembrane helix</keyword>
<comment type="catalytic activity">
    <reaction evidence="12">
        <text>Preferential cleavage: (Ac)2-L-Lys-D-Ala-|-D-Ala. Also transpeptidation of peptidyl-alanyl moieties that are N-acyl substituents of D-alanine.</text>
        <dbReference type="EC" id="3.4.16.4"/>
    </reaction>
</comment>
<proteinExistence type="inferred from homology"/>
<evidence type="ECO:0000256" key="17">
    <source>
        <dbReference type="SAM" id="Phobius"/>
    </source>
</evidence>
<dbReference type="GO" id="GO:0006508">
    <property type="term" value="P:proteolysis"/>
    <property type="evidence" value="ECO:0007669"/>
    <property type="project" value="UniProtKB-KW"/>
</dbReference>
<keyword evidence="5 20" id="KW-0121">Carboxypeptidase</keyword>
<evidence type="ECO:0000256" key="8">
    <source>
        <dbReference type="ARBA" id="ARBA00022801"/>
    </source>
</evidence>
<dbReference type="PRINTS" id="PR00725">
    <property type="entry name" value="DADACBPTASE1"/>
</dbReference>
<feature type="active site" evidence="13">
    <location>
        <position position="124"/>
    </location>
</feature>
<organism evidence="20 21">
    <name type="scientific">Candidatus Scatomorpha intestinavium</name>
    <dbReference type="NCBI Taxonomy" id="2840922"/>
    <lineage>
        <taxon>Bacteria</taxon>
        <taxon>Bacillati</taxon>
        <taxon>Bacillota</taxon>
        <taxon>Clostridia</taxon>
        <taxon>Eubacteriales</taxon>
        <taxon>Candidatus Scatomorpha</taxon>
    </lineage>
</organism>
<feature type="active site" description="Acyl-ester intermediate" evidence="13">
    <location>
        <position position="64"/>
    </location>
</feature>
<comment type="similarity">
    <text evidence="3 15">Belongs to the peptidase S11 family.</text>
</comment>
<dbReference type="SUPFAM" id="SSF69189">
    <property type="entry name" value="Penicillin-binding protein associated domain"/>
    <property type="match status" value="1"/>
</dbReference>
<keyword evidence="11" id="KW-0961">Cell wall biogenesis/degradation</keyword>
<evidence type="ECO:0000256" key="1">
    <source>
        <dbReference type="ARBA" id="ARBA00003217"/>
    </source>
</evidence>
<dbReference type="InterPro" id="IPR012338">
    <property type="entry name" value="Beta-lactam/transpept-like"/>
</dbReference>
<dbReference type="Pfam" id="PF07943">
    <property type="entry name" value="PBP5_C"/>
    <property type="match status" value="1"/>
</dbReference>
<accession>A0A9D0ZGZ9</accession>
<keyword evidence="6" id="KW-0645">Protease</keyword>
<dbReference type="InterPro" id="IPR018044">
    <property type="entry name" value="Peptidase_S11"/>
</dbReference>
<dbReference type="Gene3D" id="3.40.710.10">
    <property type="entry name" value="DD-peptidase/beta-lactamase superfamily"/>
    <property type="match status" value="1"/>
</dbReference>
<feature type="domain" description="Peptidase S11 D-Ala-D-Ala carboxypeptidase A C-terminal" evidence="19">
    <location>
        <begin position="299"/>
        <end position="396"/>
    </location>
</feature>
<evidence type="ECO:0000256" key="7">
    <source>
        <dbReference type="ARBA" id="ARBA00022729"/>
    </source>
</evidence>
<dbReference type="PANTHER" id="PTHR21581:SF33">
    <property type="entry name" value="D-ALANYL-D-ALANINE CARBOXYPEPTIDASE DACB"/>
    <property type="match status" value="1"/>
</dbReference>
<dbReference type="GO" id="GO:0008360">
    <property type="term" value="P:regulation of cell shape"/>
    <property type="evidence" value="ECO:0007669"/>
    <property type="project" value="UniProtKB-KW"/>
</dbReference>
<dbReference type="Gene3D" id="2.60.410.10">
    <property type="entry name" value="D-Ala-D-Ala carboxypeptidase, C-terminal domain"/>
    <property type="match status" value="1"/>
</dbReference>
<gene>
    <name evidence="20" type="ORF">IAB77_08400</name>
</gene>
<keyword evidence="17" id="KW-0812">Transmembrane</keyword>
<protein>
    <recommendedName>
        <fullName evidence="4">serine-type D-Ala-D-Ala carboxypeptidase</fullName>
        <ecNumber evidence="4">3.4.16.4</ecNumber>
    </recommendedName>
</protein>
<dbReference type="GO" id="GO:0009002">
    <property type="term" value="F:serine-type D-Ala-D-Ala carboxypeptidase activity"/>
    <property type="evidence" value="ECO:0007669"/>
    <property type="project" value="UniProtKB-EC"/>
</dbReference>
<comment type="caution">
    <text evidence="20">The sequence shown here is derived from an EMBL/GenBank/DDBJ whole genome shotgun (WGS) entry which is preliminary data.</text>
</comment>
<keyword evidence="9" id="KW-0133">Cell shape</keyword>
<dbReference type="AlphaFoldDB" id="A0A9D0ZGZ9"/>
<feature type="compositionally biased region" description="Basic and acidic residues" evidence="16">
    <location>
        <begin position="470"/>
        <end position="480"/>
    </location>
</feature>
<dbReference type="GO" id="GO:0009252">
    <property type="term" value="P:peptidoglycan biosynthetic process"/>
    <property type="evidence" value="ECO:0007669"/>
    <property type="project" value="UniProtKB-KW"/>
</dbReference>
<feature type="signal peptide" evidence="18">
    <location>
        <begin position="1"/>
        <end position="25"/>
    </location>
</feature>
<comment type="pathway">
    <text evidence="2">Cell wall biogenesis; peptidoglycan biosynthesis.</text>
</comment>
<dbReference type="PANTHER" id="PTHR21581">
    <property type="entry name" value="D-ALANYL-D-ALANINE CARBOXYPEPTIDASE"/>
    <property type="match status" value="1"/>
</dbReference>
<dbReference type="Pfam" id="PF00768">
    <property type="entry name" value="Peptidase_S11"/>
    <property type="match status" value="1"/>
</dbReference>
<evidence type="ECO:0000256" key="6">
    <source>
        <dbReference type="ARBA" id="ARBA00022670"/>
    </source>
</evidence>
<feature type="active site" description="Acyl-ester intermediate" evidence="13">
    <location>
        <position position="61"/>
    </location>
</feature>
<feature type="binding site" evidence="14">
    <location>
        <position position="240"/>
    </location>
    <ligand>
        <name>substrate</name>
    </ligand>
</feature>
<dbReference type="InterPro" id="IPR012907">
    <property type="entry name" value="Peptidase_S11_C"/>
</dbReference>
<feature type="region of interest" description="Disordered" evidence="16">
    <location>
        <begin position="456"/>
        <end position="527"/>
    </location>
</feature>
<name>A0A9D0ZGZ9_9FIRM</name>
<sequence length="555" mass="59919">MRKFKLLPSVLIVCLLAACLAPAAAALDDPAINARAAVLADPETGRVYYSLNADERAYPASLTKIMTVLLAVEAIERGEVSEDDQVTATETSMQNLAEDGSTAGIVAGEVLTFSDLLYGAMLVSANEACNVIAEHVSGSVEAFVELMNERAAELGCTGTHFANTNGLPDENHYTTAADLALITSEALQHSLFTTICNTVTRTIPATNMNDERVLSNTNALINPSSPFGDSYYYEYAHGVKTGYTDAAGYCLISTAEKDGIRLMAVVLGCEAVPRADGSGNDYQSFSDSITLYNWVFNNFSSQEIVSSAELVAEVPVELGQGVDRVSLRPSSAVTAVVANDTDLASIERDIVVYSERDGETLVAPVSAGTVLGEMTLTLNGEVLGSSELVASTSVELARSEYMKGRLSETFSSPAVIIAIIVLAALAAVYILLVVRYRSRHKRHLRDVRLAEAEIRAAKQQEQQPQPAAKPPERPASKPAERTPAPRAQRCKKPSAPDVGYFTEEEVQSRETVKIASNIPSADNKSRRDYFEEFFRSQYEEEKGQDAGEEKKAEKK</sequence>
<comment type="function">
    <text evidence="1">Removes C-terminal D-alanyl residues from sugar-peptide cell wall precursors.</text>
</comment>
<dbReference type="EMBL" id="DVGA01000090">
    <property type="protein sequence ID" value="HIQ79261.1"/>
    <property type="molecule type" value="Genomic_DNA"/>
</dbReference>
<dbReference type="SMART" id="SM00936">
    <property type="entry name" value="PBP5_C"/>
    <property type="match status" value="1"/>
</dbReference>
<evidence type="ECO:0000256" key="3">
    <source>
        <dbReference type="ARBA" id="ARBA00007164"/>
    </source>
</evidence>
<feature type="transmembrane region" description="Helical" evidence="17">
    <location>
        <begin position="414"/>
        <end position="434"/>
    </location>
</feature>
<evidence type="ECO:0000256" key="11">
    <source>
        <dbReference type="ARBA" id="ARBA00023316"/>
    </source>
</evidence>
<feature type="chain" id="PRO_5038584100" description="serine-type D-Ala-D-Ala carboxypeptidase" evidence="18">
    <location>
        <begin position="26"/>
        <end position="555"/>
    </location>
</feature>
<evidence type="ECO:0000313" key="20">
    <source>
        <dbReference type="EMBL" id="HIQ79261.1"/>
    </source>
</evidence>
<evidence type="ECO:0000256" key="13">
    <source>
        <dbReference type="PIRSR" id="PIRSR618044-1"/>
    </source>
</evidence>
<evidence type="ECO:0000256" key="16">
    <source>
        <dbReference type="SAM" id="MobiDB-lite"/>
    </source>
</evidence>